<dbReference type="OrthoDB" id="6105391at2"/>
<proteinExistence type="predicted"/>
<evidence type="ECO:0000313" key="3">
    <source>
        <dbReference type="Proteomes" id="UP000001062"/>
    </source>
</evidence>
<evidence type="ECO:0008006" key="4">
    <source>
        <dbReference type="Google" id="ProtNLM"/>
    </source>
</evidence>
<protein>
    <recommendedName>
        <fullName evidence="4">C-type lysozyme inhibitor domain-containing protein</fullName>
    </recommendedName>
</protein>
<reference evidence="2 3" key="1">
    <citation type="journal article" date="2012" name="Stand. Genomic Sci.">
        <title>Complete genome sequence of the melanogenic marine bacterium Marinomonas mediterranea type strain (MMB-1(T)).</title>
        <authorList>
            <person name="Lucas-Elio P."/>
            <person name="Goodwin L."/>
            <person name="Woyke T."/>
            <person name="Pitluck S."/>
            <person name="Nolan M."/>
            <person name="Kyrpides N.C."/>
            <person name="Detter J.C."/>
            <person name="Copeland A."/>
            <person name="Teshima H."/>
            <person name="Bruce D."/>
            <person name="Detter C."/>
            <person name="Tapia R."/>
            <person name="Han S."/>
            <person name="Land M.L."/>
            <person name="Ivanova N."/>
            <person name="Mikhailova N."/>
            <person name="Johnston A.W."/>
            <person name="Sanchez-Amat A."/>
        </authorList>
    </citation>
    <scope>NUCLEOTIDE SEQUENCE [LARGE SCALE GENOMIC DNA]</scope>
    <source>
        <strain evidence="3">ATCC 700492 / JCM 21426 / NBRC 103028 / MMB-1</strain>
    </source>
</reference>
<dbReference type="HOGENOM" id="CLU_2035285_0_0_6"/>
<gene>
    <name evidence="2" type="ordered locus">Marme_1273</name>
</gene>
<dbReference type="Proteomes" id="UP000001062">
    <property type="component" value="Chromosome"/>
</dbReference>
<dbReference type="EMBL" id="CP002583">
    <property type="protein sequence ID" value="ADZ90546.1"/>
    <property type="molecule type" value="Genomic_DNA"/>
</dbReference>
<dbReference type="AlphaFoldDB" id="F2JVK2"/>
<feature type="signal peptide" evidence="1">
    <location>
        <begin position="1"/>
        <end position="22"/>
    </location>
</feature>
<organism evidence="2 3">
    <name type="scientific">Marinomonas mediterranea (strain ATCC 700492 / JCM 21426 / NBRC 103028 / MMB-1)</name>
    <dbReference type="NCBI Taxonomy" id="717774"/>
    <lineage>
        <taxon>Bacteria</taxon>
        <taxon>Pseudomonadati</taxon>
        <taxon>Pseudomonadota</taxon>
        <taxon>Gammaproteobacteria</taxon>
        <taxon>Oceanospirillales</taxon>
        <taxon>Oceanospirillaceae</taxon>
        <taxon>Marinomonas</taxon>
    </lineage>
</organism>
<sequence precursor="true">MSRLFKFSMSVLVVSMCSASNAEGILASYECDGGKLQVQFHDDWAEALWLGNSYELHKAVSIGDIVYLGEGLSIREDATHLELEVTNEERIHCVKAAS</sequence>
<keyword evidence="3" id="KW-1185">Reference proteome</keyword>
<feature type="chain" id="PRO_5003279512" description="C-type lysozyme inhibitor domain-containing protein" evidence="1">
    <location>
        <begin position="23"/>
        <end position="98"/>
    </location>
</feature>
<keyword evidence="1" id="KW-0732">Signal</keyword>
<dbReference type="RefSeq" id="WP_013660451.1">
    <property type="nucleotide sequence ID" value="NC_015276.1"/>
</dbReference>
<dbReference type="KEGG" id="mme:Marme_1273"/>
<name>F2JVK2_MARM1</name>
<evidence type="ECO:0000313" key="2">
    <source>
        <dbReference type="EMBL" id="ADZ90546.1"/>
    </source>
</evidence>
<evidence type="ECO:0000256" key="1">
    <source>
        <dbReference type="SAM" id="SignalP"/>
    </source>
</evidence>
<accession>F2JVK2</accession>
<dbReference type="PATRIC" id="fig|717774.3.peg.1321"/>